<keyword evidence="5" id="KW-1185">Reference proteome</keyword>
<gene>
    <name evidence="4" type="ORF">JX265_010836</name>
</gene>
<protein>
    <recommendedName>
        <fullName evidence="6">Ankyrin repeat protein</fullName>
    </recommendedName>
</protein>
<dbReference type="InterPro" id="IPR002110">
    <property type="entry name" value="Ankyrin_rpt"/>
</dbReference>
<dbReference type="OrthoDB" id="194358at2759"/>
<evidence type="ECO:0000313" key="5">
    <source>
        <dbReference type="Proteomes" id="UP000829685"/>
    </source>
</evidence>
<dbReference type="Proteomes" id="UP000829685">
    <property type="component" value="Unassembled WGS sequence"/>
</dbReference>
<feature type="repeat" description="ANK" evidence="3">
    <location>
        <begin position="174"/>
        <end position="206"/>
    </location>
</feature>
<evidence type="ECO:0000256" key="2">
    <source>
        <dbReference type="ARBA" id="ARBA00023043"/>
    </source>
</evidence>
<evidence type="ECO:0000256" key="3">
    <source>
        <dbReference type="PROSITE-ProRule" id="PRU00023"/>
    </source>
</evidence>
<reference evidence="4" key="1">
    <citation type="submission" date="2021-03" db="EMBL/GenBank/DDBJ databases">
        <title>Revisited historic fungal species revealed as producer of novel bioactive compounds through whole genome sequencing and comparative genomics.</title>
        <authorList>
            <person name="Vignolle G.A."/>
            <person name="Hochenegger N."/>
            <person name="Mach R.L."/>
            <person name="Mach-Aigner A.R."/>
            <person name="Javad Rahimi M."/>
            <person name="Salim K.A."/>
            <person name="Chan C.M."/>
            <person name="Lim L.B.L."/>
            <person name="Cai F."/>
            <person name="Druzhinina I.S."/>
            <person name="U'Ren J.M."/>
            <person name="Derntl C."/>
        </authorList>
    </citation>
    <scope>NUCLEOTIDE SEQUENCE</scope>
    <source>
        <strain evidence="4">TUCIM 5799</strain>
    </source>
</reference>
<dbReference type="Pfam" id="PF12796">
    <property type="entry name" value="Ank_2"/>
    <property type="match status" value="1"/>
</dbReference>
<accession>A0A9Q0AJZ3</accession>
<dbReference type="InterPro" id="IPR036770">
    <property type="entry name" value="Ankyrin_rpt-contain_sf"/>
</dbReference>
<dbReference type="PROSITE" id="PS50297">
    <property type="entry name" value="ANK_REP_REGION"/>
    <property type="match status" value="1"/>
</dbReference>
<evidence type="ECO:0008006" key="6">
    <source>
        <dbReference type="Google" id="ProtNLM"/>
    </source>
</evidence>
<dbReference type="SMART" id="SM00248">
    <property type="entry name" value="ANK"/>
    <property type="match status" value="4"/>
</dbReference>
<proteinExistence type="predicted"/>
<dbReference type="Pfam" id="PF00023">
    <property type="entry name" value="Ank"/>
    <property type="match status" value="1"/>
</dbReference>
<dbReference type="PROSITE" id="PS50088">
    <property type="entry name" value="ANK_REPEAT"/>
    <property type="match status" value="2"/>
</dbReference>
<keyword evidence="1" id="KW-0677">Repeat</keyword>
<evidence type="ECO:0000256" key="1">
    <source>
        <dbReference type="ARBA" id="ARBA00022737"/>
    </source>
</evidence>
<dbReference type="PANTHER" id="PTHR24198:SF165">
    <property type="entry name" value="ANKYRIN REPEAT-CONTAINING PROTEIN-RELATED"/>
    <property type="match status" value="1"/>
</dbReference>
<dbReference type="PANTHER" id="PTHR24198">
    <property type="entry name" value="ANKYRIN REPEAT AND PROTEIN KINASE DOMAIN-CONTAINING PROTEIN"/>
    <property type="match status" value="1"/>
</dbReference>
<dbReference type="SUPFAM" id="SSF48403">
    <property type="entry name" value="Ankyrin repeat"/>
    <property type="match status" value="1"/>
</dbReference>
<feature type="repeat" description="ANK" evidence="3">
    <location>
        <begin position="216"/>
        <end position="248"/>
    </location>
</feature>
<keyword evidence="2 3" id="KW-0040">ANK repeat</keyword>
<sequence>MSTSDNTSPQLLSGLTSAVESGDIDQVRSTLQAWDNDVSASERELRPAFRKALEGGDLSLIDEFLHRKVDTSGYETYAAMCKGSKVAKVGDIKLFELLESHGWDVNYDYGHFGDVLCFAVIQKNESLVKHLLDKGADPTRNTKASKTPLEWAAKYSTPEILSLVAAEATKERINSSRSLQLAAADGAVDKIDILLNAGADIDSIPDDLRIDHPDEECMTALHAAVANNQAACTSHLLAKGARKDIKNQAGLTPMEVASSSGAGECTRLLDD</sequence>
<dbReference type="Gene3D" id="1.25.40.20">
    <property type="entry name" value="Ankyrin repeat-containing domain"/>
    <property type="match status" value="1"/>
</dbReference>
<comment type="caution">
    <text evidence="4">The sequence shown here is derived from an EMBL/GenBank/DDBJ whole genome shotgun (WGS) entry which is preliminary data.</text>
</comment>
<dbReference type="AlphaFoldDB" id="A0A9Q0AJZ3"/>
<name>A0A9Q0AJZ3_9PEZI</name>
<evidence type="ECO:0000313" key="4">
    <source>
        <dbReference type="EMBL" id="KAI1858168.1"/>
    </source>
</evidence>
<dbReference type="EMBL" id="JAFIMR010000037">
    <property type="protein sequence ID" value="KAI1858168.1"/>
    <property type="molecule type" value="Genomic_DNA"/>
</dbReference>
<organism evidence="4 5">
    <name type="scientific">Neoarthrinium moseri</name>
    <dbReference type="NCBI Taxonomy" id="1658444"/>
    <lineage>
        <taxon>Eukaryota</taxon>
        <taxon>Fungi</taxon>
        <taxon>Dikarya</taxon>
        <taxon>Ascomycota</taxon>
        <taxon>Pezizomycotina</taxon>
        <taxon>Sordariomycetes</taxon>
        <taxon>Xylariomycetidae</taxon>
        <taxon>Amphisphaeriales</taxon>
        <taxon>Apiosporaceae</taxon>
        <taxon>Neoarthrinium</taxon>
    </lineage>
</organism>